<dbReference type="NCBIfam" id="NF038065">
    <property type="entry name" value="Pr6Pr"/>
    <property type="match status" value="1"/>
</dbReference>
<evidence type="ECO:0000313" key="3">
    <source>
        <dbReference type="Proteomes" id="UP001620409"/>
    </source>
</evidence>
<name>A0ABW8INN5_9GAMM</name>
<dbReference type="EMBL" id="JADIKI010000023">
    <property type="protein sequence ID" value="MFK2856849.1"/>
    <property type="molecule type" value="Genomic_DNA"/>
</dbReference>
<dbReference type="InterPro" id="IPR049713">
    <property type="entry name" value="Pr6Pr-like"/>
</dbReference>
<feature type="transmembrane region" description="Helical" evidence="1">
    <location>
        <begin position="148"/>
        <end position="170"/>
    </location>
</feature>
<feature type="transmembrane region" description="Helical" evidence="1">
    <location>
        <begin position="190"/>
        <end position="207"/>
    </location>
</feature>
<gene>
    <name evidence="2" type="ORF">ISP18_19745</name>
</gene>
<keyword evidence="1" id="KW-0812">Transmembrane</keyword>
<organism evidence="2 3">
    <name type="scientific">Dyella humi</name>
    <dbReference type="NCBI Taxonomy" id="1770547"/>
    <lineage>
        <taxon>Bacteria</taxon>
        <taxon>Pseudomonadati</taxon>
        <taxon>Pseudomonadota</taxon>
        <taxon>Gammaproteobacteria</taxon>
        <taxon>Lysobacterales</taxon>
        <taxon>Rhodanobacteraceae</taxon>
        <taxon>Dyella</taxon>
    </lineage>
</organism>
<sequence>MSASIERSKPLAALIAFVAWFGVVLQLYLSLRLTDSMGMSTVQGLAIYFGYFTVLTNILVGVATTWPAALPATTLGRFFAQPIAIGWVAASIAFVGVAYFALLRHVWNPQGLQLIADVLLHYIVPTLVLIYSVIALRRTALRWTAPLWWSLYPVIYFVYVLLRGALIGRYPYHFIDVSQLGYTLTLRNAAVLWLAFLVLSYVLMLLWRNPLGRHSRGHRGAR</sequence>
<comment type="caution">
    <text evidence="2">The sequence shown here is derived from an EMBL/GenBank/DDBJ whole genome shotgun (WGS) entry which is preliminary data.</text>
</comment>
<feature type="transmembrane region" description="Helical" evidence="1">
    <location>
        <begin position="45"/>
        <end position="66"/>
    </location>
</feature>
<keyword evidence="3" id="KW-1185">Reference proteome</keyword>
<protein>
    <submittedName>
        <fullName evidence="2">Pr6Pr family membrane protein</fullName>
    </submittedName>
</protein>
<evidence type="ECO:0000313" key="2">
    <source>
        <dbReference type="EMBL" id="MFK2856849.1"/>
    </source>
</evidence>
<feature type="transmembrane region" description="Helical" evidence="1">
    <location>
        <begin position="12"/>
        <end position="33"/>
    </location>
</feature>
<evidence type="ECO:0000256" key="1">
    <source>
        <dbReference type="SAM" id="Phobius"/>
    </source>
</evidence>
<dbReference type="RefSeq" id="WP_380011527.1">
    <property type="nucleotide sequence ID" value="NZ_JADIKI010000023.1"/>
</dbReference>
<feature type="transmembrane region" description="Helical" evidence="1">
    <location>
        <begin position="114"/>
        <end position="136"/>
    </location>
</feature>
<feature type="transmembrane region" description="Helical" evidence="1">
    <location>
        <begin position="78"/>
        <end position="102"/>
    </location>
</feature>
<reference evidence="2 3" key="1">
    <citation type="submission" date="2020-10" db="EMBL/GenBank/DDBJ databases">
        <title>Phylogeny of dyella-like bacteria.</title>
        <authorList>
            <person name="Fu J."/>
        </authorList>
    </citation>
    <scope>NUCLEOTIDE SEQUENCE [LARGE SCALE GENOMIC DNA]</scope>
    <source>
        <strain evidence="2 3">DHG40</strain>
    </source>
</reference>
<accession>A0ABW8INN5</accession>
<proteinExistence type="predicted"/>
<keyword evidence="1" id="KW-0472">Membrane</keyword>
<dbReference type="Proteomes" id="UP001620409">
    <property type="component" value="Unassembled WGS sequence"/>
</dbReference>
<keyword evidence="1" id="KW-1133">Transmembrane helix</keyword>